<dbReference type="EMBL" id="FMUT01000002">
    <property type="protein sequence ID" value="SCX97232.1"/>
    <property type="molecule type" value="Genomic_DNA"/>
</dbReference>
<proteinExistence type="predicted"/>
<name>A0A1G5C496_9GAMM</name>
<reference evidence="1 2" key="1">
    <citation type="submission" date="2016-10" db="EMBL/GenBank/DDBJ databases">
        <authorList>
            <person name="Varghese N."/>
            <person name="Submissions S."/>
        </authorList>
    </citation>
    <scope>NUCLEOTIDE SEQUENCE [LARGE SCALE GENOMIC DNA]</scope>
    <source>
        <strain evidence="1 2">CGMCC 1.6853</strain>
    </source>
</reference>
<gene>
    <name evidence="1" type="ORF">SAMN02927935_00605</name>
</gene>
<evidence type="ECO:0000313" key="2">
    <source>
        <dbReference type="Proteomes" id="UP000183031"/>
    </source>
</evidence>
<keyword evidence="2" id="KW-1185">Reference proteome</keyword>
<organism evidence="1 2">
    <name type="scientific">Serratia nematodiphila</name>
    <dbReference type="NCBI Taxonomy" id="458197"/>
    <lineage>
        <taxon>Bacteria</taxon>
        <taxon>Pseudomonadati</taxon>
        <taxon>Pseudomonadota</taxon>
        <taxon>Gammaproteobacteria</taxon>
        <taxon>Enterobacterales</taxon>
        <taxon>Yersiniaceae</taxon>
        <taxon>Serratia</taxon>
    </lineage>
</organism>
<protein>
    <recommendedName>
        <fullName evidence="3">DUF4865 family protein</fullName>
    </recommendedName>
</protein>
<dbReference type="Proteomes" id="UP000183031">
    <property type="component" value="Unassembled WGS sequence"/>
</dbReference>
<dbReference type="InterPro" id="IPR032349">
    <property type="entry name" value="DUF4865"/>
</dbReference>
<dbReference type="Pfam" id="PF16157">
    <property type="entry name" value="DUF4865"/>
    <property type="match status" value="1"/>
</dbReference>
<dbReference type="RefSeq" id="WP_015377108.1">
    <property type="nucleotide sequence ID" value="NZ_CBCSIN010000001.1"/>
</dbReference>
<comment type="caution">
    <text evidence="1">The sequence shown here is derived from an EMBL/GenBank/DDBJ whole genome shotgun (WGS) entry which is preliminary data.</text>
</comment>
<evidence type="ECO:0008006" key="3">
    <source>
        <dbReference type="Google" id="ProtNLM"/>
    </source>
</evidence>
<accession>A0A1G5C496</accession>
<evidence type="ECO:0000313" key="1">
    <source>
        <dbReference type="EMBL" id="SCX97232.1"/>
    </source>
</evidence>
<sequence>MLAMQYRFTLPADYDMAIVRRRIADFGHRLDACPQLIVKAYLYAQRSEGSAENLYAPFYLWNSSAGMNDFLAGEGFRGLSQAFGWPRVNHWLPWLTHFDRPHLAEAAWATCQEQAIIPYSDLPALRRQQQAAPGALASIVAFDPAEWRLVRLDLWREPPQVGPQNGQLFRVGHLSAPFDHTAPRVDSQT</sequence>